<dbReference type="GO" id="GO:0031201">
    <property type="term" value="C:SNARE complex"/>
    <property type="evidence" value="ECO:0007669"/>
    <property type="project" value="TreeGrafter"/>
</dbReference>
<evidence type="ECO:0000256" key="3">
    <source>
        <dbReference type="ARBA" id="ARBA00022448"/>
    </source>
</evidence>
<feature type="region of interest" description="Disordered" evidence="10">
    <location>
        <begin position="152"/>
        <end position="173"/>
    </location>
</feature>
<dbReference type="Gene3D" id="1.20.58.70">
    <property type="match status" value="1"/>
</dbReference>
<comment type="subcellular location">
    <subcellularLocation>
        <location evidence="1">Golgi apparatus membrane</location>
        <topology evidence="1">Single-pass type IV membrane protein</topology>
    </subcellularLocation>
</comment>
<keyword evidence="13" id="KW-1185">Reference proteome</keyword>
<dbReference type="Proteomes" id="UP001050691">
    <property type="component" value="Unassembled WGS sequence"/>
</dbReference>
<dbReference type="GO" id="GO:0000149">
    <property type="term" value="F:SNARE binding"/>
    <property type="evidence" value="ECO:0007669"/>
    <property type="project" value="TreeGrafter"/>
</dbReference>
<evidence type="ECO:0000256" key="6">
    <source>
        <dbReference type="ARBA" id="ARBA00022989"/>
    </source>
</evidence>
<gene>
    <name evidence="12" type="ORF">Clacol_000295</name>
</gene>
<dbReference type="GO" id="GO:0006886">
    <property type="term" value="P:intracellular protein transport"/>
    <property type="evidence" value="ECO:0007669"/>
    <property type="project" value="TreeGrafter"/>
</dbReference>
<keyword evidence="9" id="KW-0472">Membrane</keyword>
<dbReference type="InterPro" id="IPR010989">
    <property type="entry name" value="SNARE"/>
</dbReference>
<evidence type="ECO:0000256" key="8">
    <source>
        <dbReference type="ARBA" id="ARBA00023054"/>
    </source>
</evidence>
<dbReference type="GO" id="GO:0005484">
    <property type="term" value="F:SNAP receptor activity"/>
    <property type="evidence" value="ECO:0007669"/>
    <property type="project" value="TreeGrafter"/>
</dbReference>
<evidence type="ECO:0000256" key="4">
    <source>
        <dbReference type="ARBA" id="ARBA00022692"/>
    </source>
</evidence>
<evidence type="ECO:0000259" key="11">
    <source>
        <dbReference type="PROSITE" id="PS50192"/>
    </source>
</evidence>
<dbReference type="InterPro" id="IPR000727">
    <property type="entry name" value="T_SNARE_dom"/>
</dbReference>
<reference evidence="12" key="1">
    <citation type="submission" date="2021-10" db="EMBL/GenBank/DDBJ databases">
        <title>De novo Genome Assembly of Clathrus columnatus (Basidiomycota, Fungi) Using Illumina and Nanopore Sequence Data.</title>
        <authorList>
            <person name="Ogiso-Tanaka E."/>
            <person name="Itagaki H."/>
            <person name="Hosoya T."/>
            <person name="Hosaka K."/>
        </authorList>
    </citation>
    <scope>NUCLEOTIDE SEQUENCE</scope>
    <source>
        <strain evidence="12">MO-923</strain>
    </source>
</reference>
<keyword evidence="6" id="KW-1133">Transmembrane helix</keyword>
<evidence type="ECO:0000256" key="1">
    <source>
        <dbReference type="ARBA" id="ARBA00004409"/>
    </source>
</evidence>
<dbReference type="PROSITE" id="PS50192">
    <property type="entry name" value="T_SNARE"/>
    <property type="match status" value="1"/>
</dbReference>
<evidence type="ECO:0000256" key="2">
    <source>
        <dbReference type="ARBA" id="ARBA00009063"/>
    </source>
</evidence>
<feature type="compositionally biased region" description="Acidic residues" evidence="10">
    <location>
        <begin position="35"/>
        <end position="44"/>
    </location>
</feature>
<dbReference type="PANTHER" id="PTHR19957:SF83">
    <property type="entry name" value="SYNTAXIN-16"/>
    <property type="match status" value="1"/>
</dbReference>
<keyword evidence="5" id="KW-0653">Protein transport</keyword>
<organism evidence="12 13">
    <name type="scientific">Clathrus columnatus</name>
    <dbReference type="NCBI Taxonomy" id="1419009"/>
    <lineage>
        <taxon>Eukaryota</taxon>
        <taxon>Fungi</taxon>
        <taxon>Dikarya</taxon>
        <taxon>Basidiomycota</taxon>
        <taxon>Agaricomycotina</taxon>
        <taxon>Agaricomycetes</taxon>
        <taxon>Phallomycetidae</taxon>
        <taxon>Phallales</taxon>
        <taxon>Clathraceae</taxon>
        <taxon>Clathrus</taxon>
    </lineage>
</organism>
<keyword evidence="7" id="KW-0333">Golgi apparatus</keyword>
<dbReference type="GO" id="GO:0000139">
    <property type="term" value="C:Golgi membrane"/>
    <property type="evidence" value="ECO:0007669"/>
    <property type="project" value="UniProtKB-SubCell"/>
</dbReference>
<protein>
    <recommendedName>
        <fullName evidence="11">t-SNARE coiled-coil homology domain-containing protein</fullName>
    </recommendedName>
</protein>
<evidence type="ECO:0000256" key="9">
    <source>
        <dbReference type="ARBA" id="ARBA00023136"/>
    </source>
</evidence>
<feature type="region of interest" description="Disordered" evidence="10">
    <location>
        <begin position="22"/>
        <end position="50"/>
    </location>
</feature>
<evidence type="ECO:0000256" key="7">
    <source>
        <dbReference type="ARBA" id="ARBA00023034"/>
    </source>
</evidence>
<keyword evidence="8" id="KW-0175">Coiled coil</keyword>
<accession>A0AAV4ZWD6</accession>
<comment type="similarity">
    <text evidence="2">Belongs to the syntaxin family.</text>
</comment>
<evidence type="ECO:0000313" key="13">
    <source>
        <dbReference type="Proteomes" id="UP001050691"/>
    </source>
</evidence>
<sequence length="316" mass="35131">MSFLLGVTRSRTLLYFSYRDSAPKKSSNQNYTTTLEDDEGEGDNDERRGLIPKDSTIIDMTSRTAESQSPPKWCASFTVKFPHRWSRVDISEQVEQILTTLHPKISTLDKLHAKHVLPGFTDRSAEEREIQSITNDITHDFRRCQALIQKISTSDSSSHTFPPKPGPATTLNGPAQNVQRALAAKVQELSRLQGHSIKNQDLLLASGQVRLRGQESISALEDDVRASQSTTTPIPSSPSQTLISMQTQDTSSSITQHRNQEIAEIATSITQLAELFKDLSTLVIDQGTILDSVEYNIEQTAVHLDHAHEDLIVGEK</sequence>
<keyword evidence="3" id="KW-0813">Transport</keyword>
<dbReference type="EMBL" id="BPWL01000001">
    <property type="protein sequence ID" value="GJJ06106.1"/>
    <property type="molecule type" value="Genomic_DNA"/>
</dbReference>
<dbReference type="GO" id="GO:0048278">
    <property type="term" value="P:vesicle docking"/>
    <property type="evidence" value="ECO:0007669"/>
    <property type="project" value="TreeGrafter"/>
</dbReference>
<dbReference type="AlphaFoldDB" id="A0AAV4ZWD6"/>
<dbReference type="GO" id="GO:0006906">
    <property type="term" value="P:vesicle fusion"/>
    <property type="evidence" value="ECO:0007669"/>
    <property type="project" value="TreeGrafter"/>
</dbReference>
<proteinExistence type="inferred from homology"/>
<feature type="region of interest" description="Disordered" evidence="10">
    <location>
        <begin position="222"/>
        <end position="248"/>
    </location>
</feature>
<dbReference type="CDD" id="cd15845">
    <property type="entry name" value="SNARE_syntaxin16"/>
    <property type="match status" value="1"/>
</dbReference>
<evidence type="ECO:0000256" key="10">
    <source>
        <dbReference type="SAM" id="MobiDB-lite"/>
    </source>
</evidence>
<name>A0AAV4ZWD6_9AGAM</name>
<evidence type="ECO:0000313" key="12">
    <source>
        <dbReference type="EMBL" id="GJJ06106.1"/>
    </source>
</evidence>
<evidence type="ECO:0000256" key="5">
    <source>
        <dbReference type="ARBA" id="ARBA00022927"/>
    </source>
</evidence>
<keyword evidence="4" id="KW-0812">Transmembrane</keyword>
<dbReference type="InterPro" id="IPR045242">
    <property type="entry name" value="Syntaxin"/>
</dbReference>
<feature type="compositionally biased region" description="Polar residues" evidence="10">
    <location>
        <begin position="24"/>
        <end position="34"/>
    </location>
</feature>
<feature type="compositionally biased region" description="Low complexity" evidence="10">
    <location>
        <begin position="227"/>
        <end position="244"/>
    </location>
</feature>
<dbReference type="SUPFAM" id="SSF47661">
    <property type="entry name" value="t-snare proteins"/>
    <property type="match status" value="1"/>
</dbReference>
<dbReference type="PANTHER" id="PTHR19957">
    <property type="entry name" value="SYNTAXIN"/>
    <property type="match status" value="1"/>
</dbReference>
<dbReference type="SMART" id="SM00397">
    <property type="entry name" value="t_SNARE"/>
    <property type="match status" value="1"/>
</dbReference>
<comment type="caution">
    <text evidence="12">The sequence shown here is derived from an EMBL/GenBank/DDBJ whole genome shotgun (WGS) entry which is preliminary data.</text>
</comment>
<feature type="domain" description="T-SNARE coiled-coil homology" evidence="11">
    <location>
        <begin position="252"/>
        <end position="314"/>
    </location>
</feature>